<feature type="signal peptide" evidence="18">
    <location>
        <begin position="1"/>
        <end position="33"/>
    </location>
</feature>
<evidence type="ECO:0000256" key="13">
    <source>
        <dbReference type="ARBA" id="ARBA00047899"/>
    </source>
</evidence>
<keyword evidence="7 15" id="KW-0547">Nucleotide-binding</keyword>
<dbReference type="FunFam" id="3.30.200.20:FF:000039">
    <property type="entry name" value="receptor-like protein kinase FERONIA"/>
    <property type="match status" value="1"/>
</dbReference>
<dbReference type="InterPro" id="IPR017441">
    <property type="entry name" value="Protein_kinase_ATP_BS"/>
</dbReference>
<keyword evidence="5 17" id="KW-0812">Transmembrane</keyword>
<dbReference type="Proteomes" id="UP001154282">
    <property type="component" value="Unassembled WGS sequence"/>
</dbReference>
<keyword evidence="8" id="KW-0418">Kinase</keyword>
<evidence type="ECO:0000256" key="6">
    <source>
        <dbReference type="ARBA" id="ARBA00022729"/>
    </source>
</evidence>
<dbReference type="FunFam" id="1.10.510.10:FF:000161">
    <property type="entry name" value="Wall-associated receptor kinase-like 20"/>
    <property type="match status" value="1"/>
</dbReference>
<dbReference type="EC" id="2.7.11.1" evidence="2"/>
<dbReference type="InterPro" id="IPR025287">
    <property type="entry name" value="WAK_GUB"/>
</dbReference>
<dbReference type="Gene3D" id="1.10.510.10">
    <property type="entry name" value="Transferase(Phosphotransferase) domain 1"/>
    <property type="match status" value="1"/>
</dbReference>
<comment type="caution">
    <text evidence="20">The sequence shown here is derived from an EMBL/GenBank/DDBJ whole genome shotgun (WGS) entry which is preliminary data.</text>
</comment>
<dbReference type="SMART" id="SM00220">
    <property type="entry name" value="S_TKc"/>
    <property type="match status" value="1"/>
</dbReference>
<evidence type="ECO:0000313" key="20">
    <source>
        <dbReference type="EMBL" id="CAI0450980.1"/>
    </source>
</evidence>
<keyword evidence="9 15" id="KW-0067">ATP-binding</keyword>
<feature type="binding site" evidence="15">
    <location>
        <position position="421"/>
    </location>
    <ligand>
        <name>ATP</name>
        <dbReference type="ChEBI" id="CHEBI:30616"/>
    </ligand>
</feature>
<protein>
    <recommendedName>
        <fullName evidence="2">non-specific serine/threonine protein kinase</fullName>
        <ecNumber evidence="2">2.7.11.1</ecNumber>
    </recommendedName>
</protein>
<dbReference type="InterPro" id="IPR008271">
    <property type="entry name" value="Ser/Thr_kinase_AS"/>
</dbReference>
<comment type="catalytic activity">
    <reaction evidence="14">
        <text>L-seryl-[protein] + ATP = O-phospho-L-seryl-[protein] + ADP + H(+)</text>
        <dbReference type="Rhea" id="RHEA:17989"/>
        <dbReference type="Rhea" id="RHEA-COMP:9863"/>
        <dbReference type="Rhea" id="RHEA-COMP:11604"/>
        <dbReference type="ChEBI" id="CHEBI:15378"/>
        <dbReference type="ChEBI" id="CHEBI:29999"/>
        <dbReference type="ChEBI" id="CHEBI:30616"/>
        <dbReference type="ChEBI" id="CHEBI:83421"/>
        <dbReference type="ChEBI" id="CHEBI:456216"/>
        <dbReference type="EC" id="2.7.11.1"/>
    </reaction>
</comment>
<feature type="domain" description="Protein kinase" evidence="19">
    <location>
        <begin position="393"/>
        <end position="670"/>
    </location>
</feature>
<evidence type="ECO:0000256" key="16">
    <source>
        <dbReference type="SAM" id="MobiDB-lite"/>
    </source>
</evidence>
<dbReference type="InterPro" id="IPR032872">
    <property type="entry name" value="WAK_assoc_C"/>
</dbReference>
<organism evidence="20 21">
    <name type="scientific">Linum tenue</name>
    <dbReference type="NCBI Taxonomy" id="586396"/>
    <lineage>
        <taxon>Eukaryota</taxon>
        <taxon>Viridiplantae</taxon>
        <taxon>Streptophyta</taxon>
        <taxon>Embryophyta</taxon>
        <taxon>Tracheophyta</taxon>
        <taxon>Spermatophyta</taxon>
        <taxon>Magnoliopsida</taxon>
        <taxon>eudicotyledons</taxon>
        <taxon>Gunneridae</taxon>
        <taxon>Pentapetalae</taxon>
        <taxon>rosids</taxon>
        <taxon>fabids</taxon>
        <taxon>Malpighiales</taxon>
        <taxon>Linaceae</taxon>
        <taxon>Linum</taxon>
    </lineage>
</organism>
<accession>A0AAV0MXQ2</accession>
<dbReference type="PROSITE" id="PS50011">
    <property type="entry name" value="PROTEIN_KINASE_DOM"/>
    <property type="match status" value="1"/>
</dbReference>
<evidence type="ECO:0000256" key="11">
    <source>
        <dbReference type="ARBA" id="ARBA00023136"/>
    </source>
</evidence>
<comment type="catalytic activity">
    <reaction evidence="13">
        <text>L-threonyl-[protein] + ATP = O-phospho-L-threonyl-[protein] + ADP + H(+)</text>
        <dbReference type="Rhea" id="RHEA:46608"/>
        <dbReference type="Rhea" id="RHEA-COMP:11060"/>
        <dbReference type="Rhea" id="RHEA-COMP:11605"/>
        <dbReference type="ChEBI" id="CHEBI:15378"/>
        <dbReference type="ChEBI" id="CHEBI:30013"/>
        <dbReference type="ChEBI" id="CHEBI:30616"/>
        <dbReference type="ChEBI" id="CHEBI:61977"/>
        <dbReference type="ChEBI" id="CHEBI:456216"/>
        <dbReference type="EC" id="2.7.11.1"/>
    </reaction>
</comment>
<dbReference type="PANTHER" id="PTHR46008:SF34">
    <property type="entry name" value="PROTEIN KINASE DOMAIN-CONTAINING PROTEIN"/>
    <property type="match status" value="1"/>
</dbReference>
<evidence type="ECO:0000256" key="1">
    <source>
        <dbReference type="ARBA" id="ARBA00004167"/>
    </source>
</evidence>
<dbReference type="GO" id="GO:0005524">
    <property type="term" value="F:ATP binding"/>
    <property type="evidence" value="ECO:0007669"/>
    <property type="project" value="UniProtKB-UniRule"/>
</dbReference>
<dbReference type="EMBL" id="CAMGYJ010000007">
    <property type="protein sequence ID" value="CAI0450980.1"/>
    <property type="molecule type" value="Genomic_DNA"/>
</dbReference>
<dbReference type="PANTHER" id="PTHR46008">
    <property type="entry name" value="LEAF RUST 10 DISEASE-RESISTANCE LOCUS RECEPTOR-LIKE PROTEIN KINASE-LIKE 1.4"/>
    <property type="match status" value="1"/>
</dbReference>
<reference evidence="20" key="1">
    <citation type="submission" date="2022-08" db="EMBL/GenBank/DDBJ databases">
        <authorList>
            <person name="Gutierrez-Valencia J."/>
        </authorList>
    </citation>
    <scope>NUCLEOTIDE SEQUENCE</scope>
</reference>
<keyword evidence="4" id="KW-0808">Transferase</keyword>
<feature type="compositionally biased region" description="Polar residues" evidence="16">
    <location>
        <begin position="332"/>
        <end position="343"/>
    </location>
</feature>
<dbReference type="GO" id="GO:0005886">
    <property type="term" value="C:plasma membrane"/>
    <property type="evidence" value="ECO:0007669"/>
    <property type="project" value="UniProtKB-ARBA"/>
</dbReference>
<evidence type="ECO:0000256" key="5">
    <source>
        <dbReference type="ARBA" id="ARBA00022692"/>
    </source>
</evidence>
<keyword evidence="10 17" id="KW-1133">Transmembrane helix</keyword>
<evidence type="ECO:0000256" key="12">
    <source>
        <dbReference type="ARBA" id="ARBA00023180"/>
    </source>
</evidence>
<evidence type="ECO:0000313" key="21">
    <source>
        <dbReference type="Proteomes" id="UP001154282"/>
    </source>
</evidence>
<evidence type="ECO:0000256" key="18">
    <source>
        <dbReference type="SAM" id="SignalP"/>
    </source>
</evidence>
<comment type="subcellular location">
    <subcellularLocation>
        <location evidence="1">Membrane</location>
        <topology evidence="1">Single-pass membrane protein</topology>
    </subcellularLocation>
</comment>
<evidence type="ECO:0000256" key="17">
    <source>
        <dbReference type="SAM" id="Phobius"/>
    </source>
</evidence>
<keyword evidence="11 17" id="KW-0472">Membrane</keyword>
<evidence type="ECO:0000256" key="4">
    <source>
        <dbReference type="ARBA" id="ARBA00022679"/>
    </source>
</evidence>
<keyword evidence="21" id="KW-1185">Reference proteome</keyword>
<dbReference type="Pfam" id="PF07714">
    <property type="entry name" value="PK_Tyr_Ser-Thr"/>
    <property type="match status" value="1"/>
</dbReference>
<dbReference type="Gene3D" id="3.30.200.20">
    <property type="entry name" value="Phosphorylase Kinase, domain 1"/>
    <property type="match status" value="1"/>
</dbReference>
<feature type="transmembrane region" description="Helical" evidence="17">
    <location>
        <begin position="293"/>
        <end position="316"/>
    </location>
</feature>
<keyword evidence="6 18" id="KW-0732">Signal</keyword>
<dbReference type="InterPro" id="IPR000719">
    <property type="entry name" value="Prot_kinase_dom"/>
</dbReference>
<evidence type="ECO:0000256" key="7">
    <source>
        <dbReference type="ARBA" id="ARBA00022741"/>
    </source>
</evidence>
<evidence type="ECO:0000256" key="3">
    <source>
        <dbReference type="ARBA" id="ARBA00022527"/>
    </source>
</evidence>
<dbReference type="InterPro" id="IPR001245">
    <property type="entry name" value="Ser-Thr/Tyr_kinase_cat_dom"/>
</dbReference>
<keyword evidence="12" id="KW-0325">Glycoprotein</keyword>
<gene>
    <name evidence="20" type="ORF">LITE_LOCUS30713</name>
</gene>
<dbReference type="PROSITE" id="PS00107">
    <property type="entry name" value="PROTEIN_KINASE_ATP"/>
    <property type="match status" value="1"/>
</dbReference>
<dbReference type="GO" id="GO:0004674">
    <property type="term" value="F:protein serine/threonine kinase activity"/>
    <property type="evidence" value="ECO:0007669"/>
    <property type="project" value="UniProtKB-KW"/>
</dbReference>
<feature type="compositionally biased region" description="Low complexity" evidence="16">
    <location>
        <begin position="344"/>
        <end position="365"/>
    </location>
</feature>
<dbReference type="Pfam" id="PF14380">
    <property type="entry name" value="WAK_assoc"/>
    <property type="match status" value="1"/>
</dbReference>
<evidence type="ECO:0000256" key="9">
    <source>
        <dbReference type="ARBA" id="ARBA00022840"/>
    </source>
</evidence>
<evidence type="ECO:0000256" key="10">
    <source>
        <dbReference type="ARBA" id="ARBA00022989"/>
    </source>
</evidence>
<evidence type="ECO:0000256" key="15">
    <source>
        <dbReference type="PROSITE-ProRule" id="PRU10141"/>
    </source>
</evidence>
<dbReference type="Pfam" id="PF13947">
    <property type="entry name" value="GUB_WAK_bind"/>
    <property type="match status" value="1"/>
</dbReference>
<dbReference type="SUPFAM" id="SSF56112">
    <property type="entry name" value="Protein kinase-like (PK-like)"/>
    <property type="match status" value="1"/>
</dbReference>
<dbReference type="AlphaFoldDB" id="A0AAV0MXQ2"/>
<evidence type="ECO:0000259" key="19">
    <source>
        <dbReference type="PROSITE" id="PS50011"/>
    </source>
</evidence>
<name>A0AAV0MXQ2_9ROSI</name>
<sequence>MVSRYCSSFSPSLLLLILSTLFFFFFVIISVSAQEDNDPDQRYQDCARQFDCGDIQATYPFWGGDRPIHCGLPELSLTCNSTTQTTFITVLDLTYQVLRVDTANRILTVVRTDYQRGLCPADPSNTTVESTPFSLAPDTQLVTLYYGCSLLGNGIQAPASLGRFDCSSGSGNSGDYFVTSEDVAGSYEAAIRTLLGRCGTRVTVPANRTAVAGLEASPTAERLEAAIGEGFGARWTANDNLCATCQASGGQCGSNEGSFTCFCMDRPYDSECSRGAPGPAAAQTERKSNKTTVAIGASAGAVAVLAGISLCFWLFVRQRRIKKAAQIMSKDLSTPPSSATKGRTTPTTNYSMTTSSYNTTTTGSGSVRGGGGSTYFGVQVFSFDELEEATENFDRSKELGDGGFGTVYYGLLYDGRAVAVKRLYENNMRRAEQFMNEIEILAKLRHKNLVTLYGCTSRHSRELLLVYEYISNGTVADHLHGSRHSPDSDLSAWRVRMNIAIETADALAFLHASDVIHRDVKTTNILLDDDFHVKVADFGLSRLFPTHVTHVSTAPQGTPGYVDPEYYQCYQLTDKSDVYSFGVVLMELVTSLQAVDTCRHRHDINLANMAVSRIQNQQLEEMVDACLGFDKDYAVRRMVTSVAALAFRCLQQEREMRPSMNEVLATLRRIERENDGGGDQKAEVVDIVVDDDVGLLQNVPPPVLSPDSVGNDKWVSFVSFPFLSSTTTYS</sequence>
<evidence type="ECO:0000256" key="14">
    <source>
        <dbReference type="ARBA" id="ARBA00048679"/>
    </source>
</evidence>
<keyword evidence="3" id="KW-0723">Serine/threonine-protein kinase</keyword>
<feature type="chain" id="PRO_5043998580" description="non-specific serine/threonine protein kinase" evidence="18">
    <location>
        <begin position="34"/>
        <end position="730"/>
    </location>
</feature>
<dbReference type="GO" id="GO:0030247">
    <property type="term" value="F:polysaccharide binding"/>
    <property type="evidence" value="ECO:0007669"/>
    <property type="project" value="InterPro"/>
</dbReference>
<feature type="region of interest" description="Disordered" evidence="16">
    <location>
        <begin position="332"/>
        <end position="365"/>
    </location>
</feature>
<evidence type="ECO:0000256" key="8">
    <source>
        <dbReference type="ARBA" id="ARBA00022777"/>
    </source>
</evidence>
<proteinExistence type="predicted"/>
<evidence type="ECO:0000256" key="2">
    <source>
        <dbReference type="ARBA" id="ARBA00012513"/>
    </source>
</evidence>
<dbReference type="InterPro" id="IPR011009">
    <property type="entry name" value="Kinase-like_dom_sf"/>
</dbReference>
<dbReference type="PROSITE" id="PS00108">
    <property type="entry name" value="PROTEIN_KINASE_ST"/>
    <property type="match status" value="1"/>
</dbReference>